<sequence length="269" mass="29247">RYFAGCTGKVHGKMIETQGKLSYTIHESNGVCCDVIPWNSPLAMLSWKIAPALAMSNAVVIKTSKSTPLSALRFASLAPGVINIIIGYVHITGDLLARHNRVFKIAFTGSTTVGRLIMKAGAKTNLKKVTLELRGSRIYVQEGIYDQFIEKFKALAAFSTVGNPYDKKKLFYIETGKSEGVTCVLGGNRVGDAGYFIESTIFTDVTPKMKIMQENIIGPVVATSKFKDVDDVIEMAQDTDYGLAAAVFTSSLKRAITVSNRLEAGTCRL</sequence>
<dbReference type="InterPro" id="IPR015590">
    <property type="entry name" value="Aldehyde_DH_dom"/>
</dbReference>
<evidence type="ECO:0000256" key="1">
    <source>
        <dbReference type="ARBA" id="ARBA00009986"/>
    </source>
</evidence>
<evidence type="ECO:0000313" key="4">
    <source>
        <dbReference type="Proteomes" id="UP000646827"/>
    </source>
</evidence>
<dbReference type="SUPFAM" id="SSF53720">
    <property type="entry name" value="ALDH-like"/>
    <property type="match status" value="1"/>
</dbReference>
<dbReference type="Gene3D" id="3.40.309.10">
    <property type="entry name" value="Aldehyde Dehydrogenase, Chain A, domain 2"/>
    <property type="match status" value="1"/>
</dbReference>
<protein>
    <recommendedName>
        <fullName evidence="2">Aldehyde dehydrogenase domain-containing protein</fullName>
    </recommendedName>
</protein>
<dbReference type="Gene3D" id="3.40.605.10">
    <property type="entry name" value="Aldehyde Dehydrogenase, Chain A, domain 1"/>
    <property type="match status" value="1"/>
</dbReference>
<keyword evidence="4" id="KW-1185">Reference proteome</keyword>
<organism evidence="3 4">
    <name type="scientific">Circinella minor</name>
    <dbReference type="NCBI Taxonomy" id="1195481"/>
    <lineage>
        <taxon>Eukaryota</taxon>
        <taxon>Fungi</taxon>
        <taxon>Fungi incertae sedis</taxon>
        <taxon>Mucoromycota</taxon>
        <taxon>Mucoromycotina</taxon>
        <taxon>Mucoromycetes</taxon>
        <taxon>Mucorales</taxon>
        <taxon>Lichtheimiaceae</taxon>
        <taxon>Circinella</taxon>
    </lineage>
</organism>
<feature type="non-terminal residue" evidence="3">
    <location>
        <position position="1"/>
    </location>
</feature>
<comment type="similarity">
    <text evidence="1">Belongs to the aldehyde dehydrogenase family.</text>
</comment>
<dbReference type="EMBL" id="JAEPRB010000179">
    <property type="protein sequence ID" value="KAG2219432.1"/>
    <property type="molecule type" value="Genomic_DNA"/>
</dbReference>
<dbReference type="OrthoDB" id="310895at2759"/>
<accession>A0A8H7S095</accession>
<dbReference type="GO" id="GO:0016620">
    <property type="term" value="F:oxidoreductase activity, acting on the aldehyde or oxo group of donors, NAD or NADP as acceptor"/>
    <property type="evidence" value="ECO:0007669"/>
    <property type="project" value="InterPro"/>
</dbReference>
<dbReference type="Proteomes" id="UP000646827">
    <property type="component" value="Unassembled WGS sequence"/>
</dbReference>
<feature type="domain" description="Aldehyde dehydrogenase" evidence="2">
    <location>
        <begin position="1"/>
        <end position="135"/>
    </location>
</feature>
<evidence type="ECO:0000313" key="3">
    <source>
        <dbReference type="EMBL" id="KAG2219432.1"/>
    </source>
</evidence>
<dbReference type="AlphaFoldDB" id="A0A8H7S095"/>
<evidence type="ECO:0000259" key="2">
    <source>
        <dbReference type="Pfam" id="PF00171"/>
    </source>
</evidence>
<reference evidence="3 4" key="1">
    <citation type="submission" date="2020-12" db="EMBL/GenBank/DDBJ databases">
        <title>Metabolic potential, ecology and presence of endohyphal bacteria is reflected in genomic diversity of Mucoromycotina.</title>
        <authorList>
            <person name="Muszewska A."/>
            <person name="Okrasinska A."/>
            <person name="Steczkiewicz K."/>
            <person name="Drgas O."/>
            <person name="Orlowska M."/>
            <person name="Perlinska-Lenart U."/>
            <person name="Aleksandrzak-Piekarczyk T."/>
            <person name="Szatraj K."/>
            <person name="Zielenkiewicz U."/>
            <person name="Pilsyk S."/>
            <person name="Malc E."/>
            <person name="Mieczkowski P."/>
            <person name="Kruszewska J.S."/>
            <person name="Biernat P."/>
            <person name="Pawlowska J."/>
        </authorList>
    </citation>
    <scope>NUCLEOTIDE SEQUENCE [LARGE SCALE GENOMIC DNA]</scope>
    <source>
        <strain evidence="3 4">CBS 142.35</strain>
    </source>
</reference>
<dbReference type="InterPro" id="IPR016161">
    <property type="entry name" value="Ald_DH/histidinol_DH"/>
</dbReference>
<name>A0A8H7S095_9FUNG</name>
<dbReference type="PANTHER" id="PTHR11699">
    <property type="entry name" value="ALDEHYDE DEHYDROGENASE-RELATED"/>
    <property type="match status" value="1"/>
</dbReference>
<comment type="caution">
    <text evidence="3">The sequence shown here is derived from an EMBL/GenBank/DDBJ whole genome shotgun (WGS) entry which is preliminary data.</text>
</comment>
<dbReference type="InterPro" id="IPR016163">
    <property type="entry name" value="Ald_DH_C"/>
</dbReference>
<gene>
    <name evidence="3" type="ORF">INT45_002317</name>
</gene>
<dbReference type="Pfam" id="PF00171">
    <property type="entry name" value="Aldedh"/>
    <property type="match status" value="1"/>
</dbReference>
<proteinExistence type="inferred from homology"/>
<dbReference type="InterPro" id="IPR016162">
    <property type="entry name" value="Ald_DH_N"/>
</dbReference>